<protein>
    <submittedName>
        <fullName evidence="1">Uncharacterized protein</fullName>
    </submittedName>
</protein>
<feature type="non-terminal residue" evidence="1">
    <location>
        <position position="58"/>
    </location>
</feature>
<gene>
    <name evidence="1" type="primary">ORF121260</name>
</gene>
<dbReference type="EMBL" id="HACG01033636">
    <property type="protein sequence ID" value="CEK80501.1"/>
    <property type="molecule type" value="Transcribed_RNA"/>
</dbReference>
<organism evidence="1">
    <name type="scientific">Arion vulgaris</name>
    <dbReference type="NCBI Taxonomy" id="1028688"/>
    <lineage>
        <taxon>Eukaryota</taxon>
        <taxon>Metazoa</taxon>
        <taxon>Spiralia</taxon>
        <taxon>Lophotrochozoa</taxon>
        <taxon>Mollusca</taxon>
        <taxon>Gastropoda</taxon>
        <taxon>Heterobranchia</taxon>
        <taxon>Euthyneura</taxon>
        <taxon>Panpulmonata</taxon>
        <taxon>Eupulmonata</taxon>
        <taxon>Stylommatophora</taxon>
        <taxon>Helicina</taxon>
        <taxon>Arionoidea</taxon>
        <taxon>Arionidae</taxon>
        <taxon>Arion</taxon>
    </lineage>
</organism>
<proteinExistence type="predicted"/>
<evidence type="ECO:0000313" key="1">
    <source>
        <dbReference type="EMBL" id="CEK80501.1"/>
    </source>
</evidence>
<name>A0A0B7AKH3_9EUPU</name>
<accession>A0A0B7AKH3</accession>
<dbReference type="AlphaFoldDB" id="A0A0B7AKH3"/>
<sequence>MGCLNSKTGVVNEKSALDANGTKDPAGSGEFSNIAQAHFEDIGLNQRQIFSMKQSWKA</sequence>
<reference evidence="1" key="1">
    <citation type="submission" date="2014-12" db="EMBL/GenBank/DDBJ databases">
        <title>Insight into the proteome of Arion vulgaris.</title>
        <authorList>
            <person name="Aradska J."/>
            <person name="Bulat T."/>
            <person name="Smidak R."/>
            <person name="Sarate P."/>
            <person name="Gangsoo J."/>
            <person name="Sialana F."/>
            <person name="Bilban M."/>
            <person name="Lubec G."/>
        </authorList>
    </citation>
    <scope>NUCLEOTIDE SEQUENCE</scope>
    <source>
        <tissue evidence="1">Skin</tissue>
    </source>
</reference>